<protein>
    <submittedName>
        <fullName evidence="2">Cyclin-dependent kinases regulatory subunit 2-like</fullName>
    </submittedName>
</protein>
<proteinExistence type="predicted"/>
<name>A0AC55DEY3_ECHTE</name>
<reference evidence="2" key="1">
    <citation type="submission" date="2025-08" db="UniProtKB">
        <authorList>
            <consortium name="RefSeq"/>
        </authorList>
    </citation>
    <scope>IDENTIFICATION</scope>
</reference>
<dbReference type="Proteomes" id="UP000694863">
    <property type="component" value="Unplaced"/>
</dbReference>
<dbReference type="RefSeq" id="XP_045150306.1">
    <property type="nucleotide sequence ID" value="XM_045294371.1"/>
</dbReference>
<accession>A0AC55DEY3</accession>
<sequence length="69" mass="8606">MAHKKIYYSDKYFDEHYEYQHVMLPRVPKQVPQTHLMPEEEWRRLGVQQSLGWVHYMTHEPEPHILLFR</sequence>
<keyword evidence="1" id="KW-1185">Reference proteome</keyword>
<organism evidence="1 2">
    <name type="scientific">Echinops telfairi</name>
    <name type="common">Lesser hedgehog tenrec</name>
    <dbReference type="NCBI Taxonomy" id="9371"/>
    <lineage>
        <taxon>Eukaryota</taxon>
        <taxon>Metazoa</taxon>
        <taxon>Chordata</taxon>
        <taxon>Craniata</taxon>
        <taxon>Vertebrata</taxon>
        <taxon>Euteleostomi</taxon>
        <taxon>Mammalia</taxon>
        <taxon>Eutheria</taxon>
        <taxon>Afrotheria</taxon>
        <taxon>Tenrecidae</taxon>
        <taxon>Tenrecinae</taxon>
        <taxon>Echinops</taxon>
    </lineage>
</organism>
<evidence type="ECO:0000313" key="2">
    <source>
        <dbReference type="RefSeq" id="XP_045150306.1"/>
    </source>
</evidence>
<gene>
    <name evidence="2" type="primary">LOC115871033</name>
</gene>
<evidence type="ECO:0000313" key="1">
    <source>
        <dbReference type="Proteomes" id="UP000694863"/>
    </source>
</evidence>